<dbReference type="AlphaFoldDB" id="A0A914XDI8"/>
<name>A0A914XDI8_9BILA</name>
<protein>
    <submittedName>
        <fullName evidence="3">Uncharacterized protein</fullName>
    </submittedName>
</protein>
<evidence type="ECO:0000313" key="2">
    <source>
        <dbReference type="Proteomes" id="UP000887566"/>
    </source>
</evidence>
<dbReference type="Proteomes" id="UP000887566">
    <property type="component" value="Unplaced"/>
</dbReference>
<organism evidence="2 3">
    <name type="scientific">Plectus sambesii</name>
    <dbReference type="NCBI Taxonomy" id="2011161"/>
    <lineage>
        <taxon>Eukaryota</taxon>
        <taxon>Metazoa</taxon>
        <taxon>Ecdysozoa</taxon>
        <taxon>Nematoda</taxon>
        <taxon>Chromadorea</taxon>
        <taxon>Plectida</taxon>
        <taxon>Plectina</taxon>
        <taxon>Plectoidea</taxon>
        <taxon>Plectidae</taxon>
        <taxon>Plectus</taxon>
    </lineage>
</organism>
<proteinExistence type="predicted"/>
<keyword evidence="2" id="KW-1185">Reference proteome</keyword>
<feature type="region of interest" description="Disordered" evidence="1">
    <location>
        <begin position="49"/>
        <end position="76"/>
    </location>
</feature>
<evidence type="ECO:0000256" key="1">
    <source>
        <dbReference type="SAM" id="MobiDB-lite"/>
    </source>
</evidence>
<sequence>MLTQKQKETQEKWALQRKNNVWNQTVEYYEDNLQADWCSGLKNHHSSLTSLEDAGSIPAEGGPSPNQSVHPSVGRGIGSSYAAVVST</sequence>
<reference evidence="3" key="1">
    <citation type="submission" date="2022-11" db="UniProtKB">
        <authorList>
            <consortium name="WormBaseParasite"/>
        </authorList>
    </citation>
    <scope>IDENTIFICATION</scope>
</reference>
<accession>A0A914XDI8</accession>
<dbReference type="WBParaSite" id="PSAMB.scaffold7731size7202.g30564.t1">
    <property type="protein sequence ID" value="PSAMB.scaffold7731size7202.g30564.t1"/>
    <property type="gene ID" value="PSAMB.scaffold7731size7202.g30564"/>
</dbReference>
<evidence type="ECO:0000313" key="3">
    <source>
        <dbReference type="WBParaSite" id="PSAMB.scaffold7731size7202.g30564.t1"/>
    </source>
</evidence>